<protein>
    <recommendedName>
        <fullName evidence="3">DUF2804 domain-containing protein</fullName>
    </recommendedName>
</protein>
<dbReference type="EMBL" id="CAJJDP010000014">
    <property type="protein sequence ID" value="CAD8142775.1"/>
    <property type="molecule type" value="Genomic_DNA"/>
</dbReference>
<dbReference type="OrthoDB" id="4763727at2759"/>
<dbReference type="Pfam" id="PF10974">
    <property type="entry name" value="DUF2804"/>
    <property type="match status" value="1"/>
</dbReference>
<keyword evidence="2" id="KW-1185">Reference proteome</keyword>
<name>A0A8S1SPW7_PAROT</name>
<dbReference type="PANTHER" id="PTHR35868">
    <property type="entry name" value="DUF2804 DOMAIN-CONTAINING PROTEIN-RELATED"/>
    <property type="match status" value="1"/>
</dbReference>
<dbReference type="InterPro" id="IPR021243">
    <property type="entry name" value="DUF2804"/>
</dbReference>
<comment type="caution">
    <text evidence="1">The sequence shown here is derived from an EMBL/GenBank/DDBJ whole genome shotgun (WGS) entry which is preliminary data.</text>
</comment>
<gene>
    <name evidence="1" type="ORF">POCTA_138.1.T0140146</name>
</gene>
<dbReference type="Proteomes" id="UP000683925">
    <property type="component" value="Unassembled WGS sequence"/>
</dbReference>
<accession>A0A8S1SPW7</accession>
<reference evidence="1" key="1">
    <citation type="submission" date="2021-01" db="EMBL/GenBank/DDBJ databases">
        <authorList>
            <consortium name="Genoscope - CEA"/>
            <person name="William W."/>
        </authorList>
    </citation>
    <scope>NUCLEOTIDE SEQUENCE</scope>
</reference>
<dbReference type="AlphaFoldDB" id="A0A8S1SPW7"/>
<evidence type="ECO:0000313" key="1">
    <source>
        <dbReference type="EMBL" id="CAD8142775.1"/>
    </source>
</evidence>
<proteinExistence type="predicted"/>
<dbReference type="OMA" id="ETSWRWA"/>
<dbReference type="PANTHER" id="PTHR35868:SF3">
    <property type="entry name" value="DUF2804 DOMAIN-CONTAINING PROTEIN"/>
    <property type="match status" value="1"/>
</dbReference>
<evidence type="ECO:0008006" key="3">
    <source>
        <dbReference type="Google" id="ProtNLM"/>
    </source>
</evidence>
<organism evidence="1 2">
    <name type="scientific">Paramecium octaurelia</name>
    <dbReference type="NCBI Taxonomy" id="43137"/>
    <lineage>
        <taxon>Eukaryota</taxon>
        <taxon>Sar</taxon>
        <taxon>Alveolata</taxon>
        <taxon>Ciliophora</taxon>
        <taxon>Intramacronucleata</taxon>
        <taxon>Oligohymenophorea</taxon>
        <taxon>Peniculida</taxon>
        <taxon>Parameciidae</taxon>
        <taxon>Paramecium</taxon>
    </lineage>
</organism>
<evidence type="ECO:0000313" key="2">
    <source>
        <dbReference type="Proteomes" id="UP000683925"/>
    </source>
</evidence>
<sequence length="367" mass="42892">MKRKIFLVLTIIASFIGYLRQIQINEQVQRLQFAPEVTTPGDVLRDGKLVVNGFARRDIRKFDSSQISLLNRLFRFKQWDYFHLTTSEVYIAVAFVDLGYVQSIQFTFYSVKDNYFIHKDKVVYPFQSRQFTLEDDCTLKGNLTRTFKSDAINVEYKGWLHNGVEMRGIQITFDGFEASFVMESHQQDDLFILKPFTQEGDKFFYSRKAYGWHSYGQIKYNQQIHKFTKANAGMDYGRGIFNYATFWLWVSGMGFSQDHRIGFNLGAAGDNVKGKETSDEGIFIDNQLYVLSDLEYSFDLNDLEKIITVRGKDFYLEFVPKTTHLFTEDLLLIDVKFRQLIGVFNGKFKDIEFSNIVGLVELNRAKW</sequence>